<accession>A0A1G4VFM8</accession>
<keyword evidence="2" id="KW-0472">Membrane</keyword>
<keyword evidence="2" id="KW-1133">Transmembrane helix</keyword>
<organism evidence="3 4">
    <name type="scientific">Mycolicibacterium fluoranthenivorans</name>
    <dbReference type="NCBI Taxonomy" id="258505"/>
    <lineage>
        <taxon>Bacteria</taxon>
        <taxon>Bacillati</taxon>
        <taxon>Actinomycetota</taxon>
        <taxon>Actinomycetes</taxon>
        <taxon>Mycobacteriales</taxon>
        <taxon>Mycobacteriaceae</taxon>
        <taxon>Mycolicibacterium</taxon>
    </lineage>
</organism>
<dbReference type="EMBL" id="FMUB01000002">
    <property type="protein sequence ID" value="SCX06093.1"/>
    <property type="molecule type" value="Genomic_DNA"/>
</dbReference>
<dbReference type="RefSeq" id="WP_090354071.1">
    <property type="nucleotide sequence ID" value="NZ_FMUB01000002.1"/>
</dbReference>
<feature type="compositionally biased region" description="Low complexity" evidence="1">
    <location>
        <begin position="84"/>
        <end position="94"/>
    </location>
</feature>
<keyword evidence="2" id="KW-0812">Transmembrane</keyword>
<dbReference type="STRING" id="1502745.SAMN02799620_00811"/>
<name>A0A1G4VFM8_9MYCO</name>
<evidence type="ECO:0000256" key="2">
    <source>
        <dbReference type="SAM" id="Phobius"/>
    </source>
</evidence>
<sequence length="253" mass="26486">MTADEPDPAAPTELAGAAVAETRSAYAWGLADAETEVLDDERRLSPGRITAAAVAASVVLIGAAAAVAWMQLRGDQQSRQAGDPAPTSAVSASPSPRPDLLNGVYRIEYHWRDATYRDNERDGGGTMDWNAEGDGGPPFDWLTLSSTCAKDCIATGQMLTQDRKQIPGARTIALKLTNGAWEDIAPGRIKSECTADDGTVTGRSSATVAMSFTPRPDGTLSGTSTMTVETNECGDQGNTVVTPLTLTRVGNAV</sequence>
<gene>
    <name evidence="3" type="ORF">SAMN02799620_00811</name>
</gene>
<proteinExistence type="predicted"/>
<evidence type="ECO:0000313" key="4">
    <source>
        <dbReference type="Proteomes" id="UP000199707"/>
    </source>
</evidence>
<dbReference type="Proteomes" id="UP000199707">
    <property type="component" value="Unassembled WGS sequence"/>
</dbReference>
<evidence type="ECO:0000313" key="3">
    <source>
        <dbReference type="EMBL" id="SCX06093.1"/>
    </source>
</evidence>
<feature type="region of interest" description="Disordered" evidence="1">
    <location>
        <begin position="77"/>
        <end position="97"/>
    </location>
</feature>
<reference evidence="4" key="1">
    <citation type="submission" date="2016-10" db="EMBL/GenBank/DDBJ databases">
        <authorList>
            <person name="Varghese N."/>
            <person name="Submissions S."/>
        </authorList>
    </citation>
    <scope>NUCLEOTIDE SEQUENCE [LARGE SCALE GENOMIC DNA]</scope>
    <source>
        <strain evidence="4">UNC267MFSha1.1M11</strain>
    </source>
</reference>
<protein>
    <submittedName>
        <fullName evidence="3">Uncharacterized protein</fullName>
    </submittedName>
</protein>
<feature type="transmembrane region" description="Helical" evidence="2">
    <location>
        <begin position="49"/>
        <end position="70"/>
    </location>
</feature>
<evidence type="ECO:0000256" key="1">
    <source>
        <dbReference type="SAM" id="MobiDB-lite"/>
    </source>
</evidence>
<dbReference type="AlphaFoldDB" id="A0A1G4VFM8"/>